<dbReference type="InterPro" id="IPR011711">
    <property type="entry name" value="GntR_C"/>
</dbReference>
<dbReference type="Pfam" id="PF07729">
    <property type="entry name" value="FCD"/>
    <property type="match status" value="1"/>
</dbReference>
<dbReference type="Gene3D" id="1.20.120.530">
    <property type="entry name" value="GntR ligand-binding domain-like"/>
    <property type="match status" value="1"/>
</dbReference>
<name>A0A2W5PEL7_VARPD</name>
<evidence type="ECO:0000256" key="4">
    <source>
        <dbReference type="SAM" id="MobiDB-lite"/>
    </source>
</evidence>
<feature type="domain" description="HTH gntR-type" evidence="5">
    <location>
        <begin position="37"/>
        <end position="104"/>
    </location>
</feature>
<dbReference type="InterPro" id="IPR036388">
    <property type="entry name" value="WH-like_DNA-bd_sf"/>
</dbReference>
<evidence type="ECO:0000313" key="7">
    <source>
        <dbReference type="Proteomes" id="UP000249135"/>
    </source>
</evidence>
<dbReference type="InterPro" id="IPR036390">
    <property type="entry name" value="WH_DNA-bd_sf"/>
</dbReference>
<proteinExistence type="predicted"/>
<dbReference type="PANTHER" id="PTHR43537">
    <property type="entry name" value="TRANSCRIPTIONAL REGULATOR, GNTR FAMILY"/>
    <property type="match status" value="1"/>
</dbReference>
<dbReference type="GO" id="GO:0003700">
    <property type="term" value="F:DNA-binding transcription factor activity"/>
    <property type="evidence" value="ECO:0007669"/>
    <property type="project" value="InterPro"/>
</dbReference>
<comment type="caution">
    <text evidence="6">The sequence shown here is derived from an EMBL/GenBank/DDBJ whole genome shotgun (WGS) entry which is preliminary data.</text>
</comment>
<evidence type="ECO:0000256" key="2">
    <source>
        <dbReference type="ARBA" id="ARBA00023125"/>
    </source>
</evidence>
<dbReference type="SMART" id="SM00345">
    <property type="entry name" value="HTH_GNTR"/>
    <property type="match status" value="1"/>
</dbReference>
<gene>
    <name evidence="6" type="ORF">DI563_26885</name>
</gene>
<dbReference type="EMBL" id="QFPP01000553">
    <property type="protein sequence ID" value="PZQ64301.1"/>
    <property type="molecule type" value="Genomic_DNA"/>
</dbReference>
<keyword evidence="3" id="KW-0804">Transcription</keyword>
<dbReference type="InterPro" id="IPR000524">
    <property type="entry name" value="Tscrpt_reg_HTH_GntR"/>
</dbReference>
<protein>
    <submittedName>
        <fullName evidence="6">GntR family transcriptional regulator</fullName>
    </submittedName>
</protein>
<sequence>MKPTTADAPTPAEAATAPGETPLQRLVRERRTAAGGRLSTDDIVRVLHEAIVRGLLAPGRALRQDELAALFHVSKIPVREALRTLEAHGFVELLLNRGALVKELTLAQLRDAFELRSMVEPHLMRTAAPLLTAADLDEAERLVAAMDDAPTAWAFSELNGRFHDLLYRAAERPLSKQILAMLQGHIQRMSFMQLSLAGFNRSSNEDHRAIVAALRQGDPEAAARAVAAHVNGVKDIVLELYERHHARH</sequence>
<dbReference type="Proteomes" id="UP000249135">
    <property type="component" value="Unassembled WGS sequence"/>
</dbReference>
<dbReference type="Gene3D" id="1.10.10.10">
    <property type="entry name" value="Winged helix-like DNA-binding domain superfamily/Winged helix DNA-binding domain"/>
    <property type="match status" value="1"/>
</dbReference>
<reference evidence="6 7" key="1">
    <citation type="submission" date="2017-08" db="EMBL/GenBank/DDBJ databases">
        <title>Infants hospitalized years apart are colonized by the same room-sourced microbial strains.</title>
        <authorList>
            <person name="Brooks B."/>
            <person name="Olm M.R."/>
            <person name="Firek B.A."/>
            <person name="Baker R."/>
            <person name="Thomas B.C."/>
            <person name="Morowitz M.J."/>
            <person name="Banfield J.F."/>
        </authorList>
    </citation>
    <scope>NUCLEOTIDE SEQUENCE [LARGE SCALE GENOMIC DNA]</scope>
    <source>
        <strain evidence="6">S2_005_003_R2_41</strain>
    </source>
</reference>
<accession>A0A2W5PEL7</accession>
<evidence type="ECO:0000313" key="6">
    <source>
        <dbReference type="EMBL" id="PZQ64301.1"/>
    </source>
</evidence>
<keyword evidence="2" id="KW-0238">DNA-binding</keyword>
<evidence type="ECO:0000256" key="1">
    <source>
        <dbReference type="ARBA" id="ARBA00023015"/>
    </source>
</evidence>
<organism evidence="6 7">
    <name type="scientific">Variovorax paradoxus</name>
    <dbReference type="NCBI Taxonomy" id="34073"/>
    <lineage>
        <taxon>Bacteria</taxon>
        <taxon>Pseudomonadati</taxon>
        <taxon>Pseudomonadota</taxon>
        <taxon>Betaproteobacteria</taxon>
        <taxon>Burkholderiales</taxon>
        <taxon>Comamonadaceae</taxon>
        <taxon>Variovorax</taxon>
    </lineage>
</organism>
<keyword evidence="1" id="KW-0805">Transcription regulation</keyword>
<evidence type="ECO:0000256" key="3">
    <source>
        <dbReference type="ARBA" id="ARBA00023163"/>
    </source>
</evidence>
<dbReference type="Pfam" id="PF00392">
    <property type="entry name" value="GntR"/>
    <property type="match status" value="1"/>
</dbReference>
<dbReference type="InterPro" id="IPR008920">
    <property type="entry name" value="TF_FadR/GntR_C"/>
</dbReference>
<dbReference type="AlphaFoldDB" id="A0A2W5PEL7"/>
<dbReference type="PROSITE" id="PS50949">
    <property type="entry name" value="HTH_GNTR"/>
    <property type="match status" value="1"/>
</dbReference>
<dbReference type="GO" id="GO:0003677">
    <property type="term" value="F:DNA binding"/>
    <property type="evidence" value="ECO:0007669"/>
    <property type="project" value="UniProtKB-KW"/>
</dbReference>
<feature type="region of interest" description="Disordered" evidence="4">
    <location>
        <begin position="1"/>
        <end position="22"/>
    </location>
</feature>
<dbReference type="SMART" id="SM00895">
    <property type="entry name" value="FCD"/>
    <property type="match status" value="1"/>
</dbReference>
<dbReference type="PANTHER" id="PTHR43537:SF41">
    <property type="entry name" value="TRANSCRIPTIONAL REGULATORY PROTEIN"/>
    <property type="match status" value="1"/>
</dbReference>
<evidence type="ECO:0000259" key="5">
    <source>
        <dbReference type="PROSITE" id="PS50949"/>
    </source>
</evidence>
<dbReference type="SUPFAM" id="SSF46785">
    <property type="entry name" value="Winged helix' DNA-binding domain"/>
    <property type="match status" value="1"/>
</dbReference>
<dbReference type="SUPFAM" id="SSF48008">
    <property type="entry name" value="GntR ligand-binding domain-like"/>
    <property type="match status" value="1"/>
</dbReference>